<organism evidence="7 8">
    <name type="scientific">Owenia fusiformis</name>
    <name type="common">Polychaete worm</name>
    <dbReference type="NCBI Taxonomy" id="6347"/>
    <lineage>
        <taxon>Eukaryota</taxon>
        <taxon>Metazoa</taxon>
        <taxon>Spiralia</taxon>
        <taxon>Lophotrochozoa</taxon>
        <taxon>Annelida</taxon>
        <taxon>Polychaeta</taxon>
        <taxon>Sedentaria</taxon>
        <taxon>Canalipalpata</taxon>
        <taxon>Sabellida</taxon>
        <taxon>Oweniida</taxon>
        <taxon>Oweniidae</taxon>
        <taxon>Owenia</taxon>
    </lineage>
</organism>
<keyword evidence="3" id="KW-0812">Transmembrane</keyword>
<accession>A0A8J1Y882</accession>
<dbReference type="OrthoDB" id="430207at2759"/>
<dbReference type="InterPro" id="IPR007248">
    <property type="entry name" value="Mpv17_PMP22"/>
</dbReference>
<evidence type="ECO:0000256" key="2">
    <source>
        <dbReference type="ARBA" id="ARBA00006824"/>
    </source>
</evidence>
<keyword evidence="4" id="KW-1133">Transmembrane helix</keyword>
<evidence type="ECO:0000313" key="8">
    <source>
        <dbReference type="Proteomes" id="UP000749559"/>
    </source>
</evidence>
<sequence>MGFIGRFLKQPIFGGMGMYFVVWTAADISQQEFISKVKEYDKFKTLRSATVGGFVIAPILFTWLRIAEWLVPGTQLKNVLKKIVLEQSLFGPVVISSFYAASGVLEGKTYPEIREEWRDKFIPTWKTGAQFWPFMQLINFTFVPLHRRIYFVCAASFMWSNYLCYMKVKNFPHPDLSEEIVVDITEPLEPDDKEDVNKDKVKDNTVSFTSTAGTKGADVKLSVKPREETITGEKDCKQPVVSTVS</sequence>
<evidence type="ECO:0000256" key="5">
    <source>
        <dbReference type="ARBA" id="ARBA00023136"/>
    </source>
</evidence>
<dbReference type="GO" id="GO:0016020">
    <property type="term" value="C:membrane"/>
    <property type="evidence" value="ECO:0007669"/>
    <property type="project" value="UniProtKB-SubCell"/>
</dbReference>
<comment type="caution">
    <text evidence="7">The sequence shown here is derived from an EMBL/GenBank/DDBJ whole genome shotgun (WGS) entry which is preliminary data.</text>
</comment>
<evidence type="ECO:0000256" key="1">
    <source>
        <dbReference type="ARBA" id="ARBA00004141"/>
    </source>
</evidence>
<evidence type="ECO:0000256" key="4">
    <source>
        <dbReference type="ARBA" id="ARBA00022989"/>
    </source>
</evidence>
<evidence type="ECO:0000256" key="3">
    <source>
        <dbReference type="ARBA" id="ARBA00022692"/>
    </source>
</evidence>
<name>A0A8J1Y882_OWEFU</name>
<dbReference type="GO" id="GO:0005739">
    <property type="term" value="C:mitochondrion"/>
    <property type="evidence" value="ECO:0007669"/>
    <property type="project" value="TreeGrafter"/>
</dbReference>
<evidence type="ECO:0000256" key="6">
    <source>
        <dbReference type="RuleBase" id="RU363053"/>
    </source>
</evidence>
<dbReference type="Proteomes" id="UP000749559">
    <property type="component" value="Unassembled WGS sequence"/>
</dbReference>
<dbReference type="EMBL" id="CAIIXF020000003">
    <property type="protein sequence ID" value="CAH1779795.1"/>
    <property type="molecule type" value="Genomic_DNA"/>
</dbReference>
<comment type="similarity">
    <text evidence="2 6">Belongs to the peroxisomal membrane protein PXMP2/4 family.</text>
</comment>
<gene>
    <name evidence="7" type="ORF">OFUS_LOCUS6566</name>
</gene>
<keyword evidence="5" id="KW-0472">Membrane</keyword>
<evidence type="ECO:0000313" key="7">
    <source>
        <dbReference type="EMBL" id="CAH1779795.1"/>
    </source>
</evidence>
<reference evidence="7" key="1">
    <citation type="submission" date="2022-03" db="EMBL/GenBank/DDBJ databases">
        <authorList>
            <person name="Martin C."/>
        </authorList>
    </citation>
    <scope>NUCLEOTIDE SEQUENCE</scope>
</reference>
<dbReference type="PANTHER" id="PTHR11266">
    <property type="entry name" value="PEROXISOMAL MEMBRANE PROTEIN 2, PXMP2 MPV17"/>
    <property type="match status" value="1"/>
</dbReference>
<dbReference type="Pfam" id="PF04117">
    <property type="entry name" value="Mpv17_PMP22"/>
    <property type="match status" value="1"/>
</dbReference>
<dbReference type="AlphaFoldDB" id="A0A8J1Y882"/>
<proteinExistence type="inferred from homology"/>
<dbReference type="PANTHER" id="PTHR11266:SF75">
    <property type="entry name" value="IP10007P-RELATED"/>
    <property type="match status" value="1"/>
</dbReference>
<keyword evidence="8" id="KW-1185">Reference proteome</keyword>
<protein>
    <submittedName>
        <fullName evidence="7">Uncharacterized protein</fullName>
    </submittedName>
</protein>
<comment type="subcellular location">
    <subcellularLocation>
        <location evidence="1">Membrane</location>
        <topology evidence="1">Multi-pass membrane protein</topology>
    </subcellularLocation>
</comment>